<feature type="transmembrane region" description="Helical" evidence="7">
    <location>
        <begin position="356"/>
        <end position="385"/>
    </location>
</feature>
<comment type="caution">
    <text evidence="9">The sequence shown here is derived from an EMBL/GenBank/DDBJ whole genome shotgun (WGS) entry which is preliminary data.</text>
</comment>
<evidence type="ECO:0000256" key="6">
    <source>
        <dbReference type="ARBA" id="ARBA00023136"/>
    </source>
</evidence>
<dbReference type="PANTHER" id="PTHR43867:SF2">
    <property type="entry name" value="CELLULOSE SYNTHASE CATALYTIC SUBUNIT A [UDP-FORMING]"/>
    <property type="match status" value="1"/>
</dbReference>
<organism evidence="9 10">
    <name type="scientific">Tritonibacter aquimaris</name>
    <dbReference type="NCBI Taxonomy" id="2663379"/>
    <lineage>
        <taxon>Bacteria</taxon>
        <taxon>Pseudomonadati</taxon>
        <taxon>Pseudomonadota</taxon>
        <taxon>Alphaproteobacteria</taxon>
        <taxon>Rhodobacterales</taxon>
        <taxon>Paracoccaceae</taxon>
        <taxon>Tritonibacter</taxon>
    </lineage>
</organism>
<dbReference type="EMBL" id="WIXK01000003">
    <property type="protein sequence ID" value="MQY42212.1"/>
    <property type="molecule type" value="Genomic_DNA"/>
</dbReference>
<dbReference type="PANTHER" id="PTHR43867">
    <property type="entry name" value="CELLULOSE SYNTHASE CATALYTIC SUBUNIT A [UDP-FORMING]"/>
    <property type="match status" value="1"/>
</dbReference>
<dbReference type="InterPro" id="IPR050321">
    <property type="entry name" value="Glycosyltr_2/OpgH_subfam"/>
</dbReference>
<feature type="transmembrane region" description="Helical" evidence="7">
    <location>
        <begin position="34"/>
        <end position="51"/>
    </location>
</feature>
<keyword evidence="4 7" id="KW-0812">Transmembrane</keyword>
<evidence type="ECO:0000256" key="3">
    <source>
        <dbReference type="ARBA" id="ARBA00022679"/>
    </source>
</evidence>
<evidence type="ECO:0000259" key="8">
    <source>
        <dbReference type="Pfam" id="PF13632"/>
    </source>
</evidence>
<comment type="subcellular location">
    <subcellularLocation>
        <location evidence="1">Membrane</location>
        <topology evidence="1">Multi-pass membrane protein</topology>
    </subcellularLocation>
</comment>
<name>A0A844AWA9_9RHOB</name>
<keyword evidence="2" id="KW-0328">Glycosyltransferase</keyword>
<dbReference type="GO" id="GO:0016758">
    <property type="term" value="F:hexosyltransferase activity"/>
    <property type="evidence" value="ECO:0007669"/>
    <property type="project" value="TreeGrafter"/>
</dbReference>
<feature type="transmembrane region" description="Helical" evidence="7">
    <location>
        <begin position="397"/>
        <end position="415"/>
    </location>
</feature>
<feature type="domain" description="Glycosyltransferase 2-like" evidence="8">
    <location>
        <begin position="195"/>
        <end position="384"/>
    </location>
</feature>
<keyword evidence="10" id="KW-1185">Reference proteome</keyword>
<dbReference type="Pfam" id="PF13632">
    <property type="entry name" value="Glyco_trans_2_3"/>
    <property type="match status" value="1"/>
</dbReference>
<dbReference type="SUPFAM" id="SSF53448">
    <property type="entry name" value="Nucleotide-diphospho-sugar transferases"/>
    <property type="match status" value="1"/>
</dbReference>
<proteinExistence type="predicted"/>
<keyword evidence="3 9" id="KW-0808">Transferase</keyword>
<evidence type="ECO:0000313" key="10">
    <source>
        <dbReference type="Proteomes" id="UP000436694"/>
    </source>
</evidence>
<dbReference type="Proteomes" id="UP000436694">
    <property type="component" value="Unassembled WGS sequence"/>
</dbReference>
<dbReference type="Gene3D" id="3.90.550.10">
    <property type="entry name" value="Spore Coat Polysaccharide Biosynthesis Protein SpsA, Chain A"/>
    <property type="match status" value="1"/>
</dbReference>
<sequence length="619" mass="70029">MKSAPKTWHDRSRWHQRHRYLRSLWSPQQQRRNLVLILMWGLSAVFFWEWWLRPEHMTTGPQYLVATLALAWLFLLQVFFVLVFRQAKVPACAPPAPGDVRVAMIVTKTPSEPLSVLVPTLKAMLAQDYPHDTWLADEAPDDITRAWCAAHGVNISSRQGIEEYHQKTWPRRTRCKEGNLAYFYDHYGYENYDFVAQLDADHVPTTTYLREMLRGFADPGVGYVSAPSICAANAKESWAARTRLYTEASFHGVFQAGYTATFAPMCIGSHYAVRTKALKDIGGLGPELAEDHSTTMLMNAGGWRGVHAFNAIAYGDGPANISDLCIQEFQWSRSLVTLLLQYTPKYLKQLPFRLKFLFCLCQLFYPLFAGFMTLFYFLPIAAIAFDMRYAEVTFPAFLYHSMPQMIILTIIAYVIKSDQNLRPLSGKIISWEKSLFLALQWPWAFWGCVMALRDYYGKSFVDFRITPKGNAAKSQLPMRIIAVYACLALGSIVPVIFIRDVSNAQGFYLFATINATLFTAIVGVIVFHHYADTTVRRNRFRLFDLAKVAAPPVLVATITLAISERGTESLYALSRGIEPYQLIREEYGVAGAGMGGPGNVILIFDPGWESTGSEHLGRD</sequence>
<gene>
    <name evidence="9" type="ORF">GG681_06130</name>
</gene>
<evidence type="ECO:0000256" key="1">
    <source>
        <dbReference type="ARBA" id="ARBA00004141"/>
    </source>
</evidence>
<feature type="transmembrane region" description="Helical" evidence="7">
    <location>
        <begin position="63"/>
        <end position="84"/>
    </location>
</feature>
<feature type="transmembrane region" description="Helical" evidence="7">
    <location>
        <begin position="507"/>
        <end position="531"/>
    </location>
</feature>
<evidence type="ECO:0000256" key="2">
    <source>
        <dbReference type="ARBA" id="ARBA00022676"/>
    </source>
</evidence>
<dbReference type="AlphaFoldDB" id="A0A844AWA9"/>
<evidence type="ECO:0000256" key="5">
    <source>
        <dbReference type="ARBA" id="ARBA00022989"/>
    </source>
</evidence>
<protein>
    <submittedName>
        <fullName evidence="9">Glycosyltransferase</fullName>
    </submittedName>
</protein>
<evidence type="ECO:0000256" key="7">
    <source>
        <dbReference type="SAM" id="Phobius"/>
    </source>
</evidence>
<reference evidence="9 10" key="1">
    <citation type="submission" date="2019-10" db="EMBL/GenBank/DDBJ databases">
        <title>Epibacterium sp. nov., isolated from seawater.</title>
        <authorList>
            <person name="Zhang X."/>
            <person name="Li N."/>
        </authorList>
    </citation>
    <scope>NUCLEOTIDE SEQUENCE [LARGE SCALE GENOMIC DNA]</scope>
    <source>
        <strain evidence="9 10">SM1969</strain>
    </source>
</reference>
<keyword evidence="6 7" id="KW-0472">Membrane</keyword>
<dbReference type="InterPro" id="IPR029044">
    <property type="entry name" value="Nucleotide-diphossugar_trans"/>
</dbReference>
<dbReference type="InterPro" id="IPR001173">
    <property type="entry name" value="Glyco_trans_2-like"/>
</dbReference>
<feature type="transmembrane region" description="Helical" evidence="7">
    <location>
        <begin position="476"/>
        <end position="498"/>
    </location>
</feature>
<accession>A0A844AWA9</accession>
<evidence type="ECO:0000256" key="4">
    <source>
        <dbReference type="ARBA" id="ARBA00022692"/>
    </source>
</evidence>
<evidence type="ECO:0000313" key="9">
    <source>
        <dbReference type="EMBL" id="MQY42212.1"/>
    </source>
</evidence>
<keyword evidence="5 7" id="KW-1133">Transmembrane helix</keyword>
<dbReference type="GO" id="GO:0005886">
    <property type="term" value="C:plasma membrane"/>
    <property type="evidence" value="ECO:0007669"/>
    <property type="project" value="TreeGrafter"/>
</dbReference>